<reference evidence="1 2" key="1">
    <citation type="submission" date="2014-11" db="EMBL/GenBank/DDBJ databases">
        <authorList>
            <person name="Diene M.Seydina."/>
        </authorList>
    </citation>
    <scope>NUCLEOTIDE SEQUENCE [LARGE SCALE GENOMIC DNA]</scope>
    <source>
        <strain evidence="1 2">Neisseria meningitidis CHUV</strain>
    </source>
</reference>
<proteinExistence type="predicted"/>
<dbReference type="AlphaFoldDB" id="A0A0H5QEA8"/>
<sequence>MDAKHRLKKYVYHLLVAIDQLFNALTGGAADETLSSRTYRGARLAQKPKTRWKVLYTLINGVFFDRQHCRQAYISELKGRQHDARFNQSRAAGEKGTR</sequence>
<evidence type="ECO:0000313" key="2">
    <source>
        <dbReference type="Proteomes" id="UP000182715"/>
    </source>
</evidence>
<accession>A0A0H5QEA8</accession>
<evidence type="ECO:0008006" key="3">
    <source>
        <dbReference type="Google" id="ProtNLM"/>
    </source>
</evidence>
<dbReference type="Proteomes" id="UP000182715">
    <property type="component" value="Unassembled WGS sequence"/>
</dbReference>
<name>A0A0H5QEA8_NEIMI</name>
<evidence type="ECO:0000313" key="1">
    <source>
        <dbReference type="EMBL" id="CRY99901.1"/>
    </source>
</evidence>
<dbReference type="EMBL" id="CVTF01000102">
    <property type="protein sequence ID" value="CRY99901.1"/>
    <property type="molecule type" value="Genomic_DNA"/>
</dbReference>
<protein>
    <recommendedName>
        <fullName evidence="3">DNA helicase UvrD</fullName>
    </recommendedName>
</protein>
<organism evidence="1 2">
    <name type="scientific">Neisseria meningitidis serogroup B</name>
    <dbReference type="NCBI Taxonomy" id="491"/>
    <lineage>
        <taxon>Bacteria</taxon>
        <taxon>Pseudomonadati</taxon>
        <taxon>Pseudomonadota</taxon>
        <taxon>Betaproteobacteria</taxon>
        <taxon>Neisseriales</taxon>
        <taxon>Neisseriaceae</taxon>
        <taxon>Neisseria</taxon>
    </lineage>
</organism>